<reference evidence="1" key="1">
    <citation type="submission" date="2023-08" db="EMBL/GenBank/DDBJ databases">
        <title>A de novo genome assembly of Solanum verrucosum Schlechtendal, a Mexican diploid species geographically isolated from the other diploid A-genome species in potato relatives.</title>
        <authorList>
            <person name="Hosaka K."/>
        </authorList>
    </citation>
    <scope>NUCLEOTIDE SEQUENCE</scope>
    <source>
        <tissue evidence="1">Young leaves</tissue>
    </source>
</reference>
<name>A0AAF0TKQ2_SOLVR</name>
<proteinExistence type="predicted"/>
<keyword evidence="2" id="KW-1185">Reference proteome</keyword>
<evidence type="ECO:0000313" key="1">
    <source>
        <dbReference type="EMBL" id="WMV16660.1"/>
    </source>
</evidence>
<dbReference type="AlphaFoldDB" id="A0AAF0TKQ2"/>
<sequence length="79" mass="8596">MVLHSPKESLLRISLARRVSFKIVDIESEDDVLLLLLAAVVQWVGIHLSSLNKSVGAFKLLGYISGPEDSEGIHAQIDG</sequence>
<dbReference type="Proteomes" id="UP001234989">
    <property type="component" value="Chromosome 2"/>
</dbReference>
<gene>
    <name evidence="1" type="ORF">MTR67_010045</name>
</gene>
<organism evidence="1 2">
    <name type="scientific">Solanum verrucosum</name>
    <dbReference type="NCBI Taxonomy" id="315347"/>
    <lineage>
        <taxon>Eukaryota</taxon>
        <taxon>Viridiplantae</taxon>
        <taxon>Streptophyta</taxon>
        <taxon>Embryophyta</taxon>
        <taxon>Tracheophyta</taxon>
        <taxon>Spermatophyta</taxon>
        <taxon>Magnoliopsida</taxon>
        <taxon>eudicotyledons</taxon>
        <taxon>Gunneridae</taxon>
        <taxon>Pentapetalae</taxon>
        <taxon>asterids</taxon>
        <taxon>lamiids</taxon>
        <taxon>Solanales</taxon>
        <taxon>Solanaceae</taxon>
        <taxon>Solanoideae</taxon>
        <taxon>Solaneae</taxon>
        <taxon>Solanum</taxon>
    </lineage>
</organism>
<evidence type="ECO:0000313" key="2">
    <source>
        <dbReference type="Proteomes" id="UP001234989"/>
    </source>
</evidence>
<dbReference type="EMBL" id="CP133613">
    <property type="protein sequence ID" value="WMV16660.1"/>
    <property type="molecule type" value="Genomic_DNA"/>
</dbReference>
<accession>A0AAF0TKQ2</accession>
<protein>
    <submittedName>
        <fullName evidence="1">Uncharacterized protein</fullName>
    </submittedName>
</protein>